<evidence type="ECO:0000313" key="1">
    <source>
        <dbReference type="EMBL" id="MBB5803876.1"/>
    </source>
</evidence>
<comment type="caution">
    <text evidence="1">The sequence shown here is derived from an EMBL/GenBank/DDBJ whole genome shotgun (WGS) entry which is preliminary data.</text>
</comment>
<dbReference type="RefSeq" id="WP_184921439.1">
    <property type="nucleotide sequence ID" value="NZ_JACHMO010000001.1"/>
</dbReference>
<dbReference type="Proteomes" id="UP000552097">
    <property type="component" value="Unassembled WGS sequence"/>
</dbReference>
<protein>
    <submittedName>
        <fullName evidence="1">Uncharacterized protein</fullName>
    </submittedName>
</protein>
<accession>A0A7W9M1F1</accession>
<proteinExistence type="predicted"/>
<organism evidence="1 2">
    <name type="scientific">Saccharothrix ecbatanensis</name>
    <dbReference type="NCBI Taxonomy" id="1105145"/>
    <lineage>
        <taxon>Bacteria</taxon>
        <taxon>Bacillati</taxon>
        <taxon>Actinomycetota</taxon>
        <taxon>Actinomycetes</taxon>
        <taxon>Pseudonocardiales</taxon>
        <taxon>Pseudonocardiaceae</taxon>
        <taxon>Saccharothrix</taxon>
    </lineage>
</organism>
<evidence type="ECO:0000313" key="2">
    <source>
        <dbReference type="Proteomes" id="UP000552097"/>
    </source>
</evidence>
<dbReference type="EMBL" id="JACHMO010000001">
    <property type="protein sequence ID" value="MBB5803876.1"/>
    <property type="molecule type" value="Genomic_DNA"/>
</dbReference>
<sequence>MPVFAPVVQGWRELMADYDERDLRLIADFLDKVEQSIEGGIRRYGDR</sequence>
<gene>
    <name evidence="1" type="ORF">F4560_003644</name>
</gene>
<reference evidence="1 2" key="1">
    <citation type="submission" date="2020-08" db="EMBL/GenBank/DDBJ databases">
        <title>Sequencing the genomes of 1000 actinobacteria strains.</title>
        <authorList>
            <person name="Klenk H.-P."/>
        </authorList>
    </citation>
    <scope>NUCLEOTIDE SEQUENCE [LARGE SCALE GENOMIC DNA]</scope>
    <source>
        <strain evidence="1 2">DSM 45486</strain>
    </source>
</reference>
<dbReference type="AlphaFoldDB" id="A0A7W9M1F1"/>
<keyword evidence="2" id="KW-1185">Reference proteome</keyword>
<name>A0A7W9M1F1_9PSEU</name>